<evidence type="ECO:0000313" key="2">
    <source>
        <dbReference type="EMBL" id="MFD2275480.1"/>
    </source>
</evidence>
<protein>
    <recommendedName>
        <fullName evidence="4">Chromosome partition protein Smc</fullName>
    </recommendedName>
</protein>
<evidence type="ECO:0008006" key="4">
    <source>
        <dbReference type="Google" id="ProtNLM"/>
    </source>
</evidence>
<feature type="coiled-coil region" evidence="1">
    <location>
        <begin position="26"/>
        <end position="122"/>
    </location>
</feature>
<evidence type="ECO:0000313" key="3">
    <source>
        <dbReference type="Proteomes" id="UP001597297"/>
    </source>
</evidence>
<dbReference type="EMBL" id="JBHUJC010000010">
    <property type="protein sequence ID" value="MFD2275480.1"/>
    <property type="molecule type" value="Genomic_DNA"/>
</dbReference>
<dbReference type="Proteomes" id="UP001597297">
    <property type="component" value="Unassembled WGS sequence"/>
</dbReference>
<keyword evidence="1" id="KW-0175">Coiled coil</keyword>
<keyword evidence="3" id="KW-1185">Reference proteome</keyword>
<proteinExistence type="predicted"/>
<feature type="coiled-coil region" evidence="1">
    <location>
        <begin position="275"/>
        <end position="339"/>
    </location>
</feature>
<evidence type="ECO:0000256" key="1">
    <source>
        <dbReference type="SAM" id="Coils"/>
    </source>
</evidence>
<name>A0ABW5E251_9BACT</name>
<comment type="caution">
    <text evidence="2">The sequence shown here is derived from an EMBL/GenBank/DDBJ whole genome shotgun (WGS) entry which is preliminary data.</text>
</comment>
<reference evidence="3" key="1">
    <citation type="journal article" date="2019" name="Int. J. Syst. Evol. Microbiol.">
        <title>The Global Catalogue of Microorganisms (GCM) 10K type strain sequencing project: providing services to taxonomists for standard genome sequencing and annotation.</title>
        <authorList>
            <consortium name="The Broad Institute Genomics Platform"/>
            <consortium name="The Broad Institute Genome Sequencing Center for Infectious Disease"/>
            <person name="Wu L."/>
            <person name="Ma J."/>
        </authorList>
    </citation>
    <scope>NUCLEOTIDE SEQUENCE [LARGE SCALE GENOMIC DNA]</scope>
    <source>
        <strain evidence="3">JCM 16545</strain>
    </source>
</reference>
<gene>
    <name evidence="2" type="ORF">ACFSQZ_03270</name>
</gene>
<accession>A0ABW5E251</accession>
<organism evidence="2 3">
    <name type="scientific">Rubritalea spongiae</name>
    <dbReference type="NCBI Taxonomy" id="430797"/>
    <lineage>
        <taxon>Bacteria</taxon>
        <taxon>Pseudomonadati</taxon>
        <taxon>Verrucomicrobiota</taxon>
        <taxon>Verrucomicrobiia</taxon>
        <taxon>Verrucomicrobiales</taxon>
        <taxon>Rubritaleaceae</taxon>
        <taxon>Rubritalea</taxon>
    </lineage>
</organism>
<dbReference type="RefSeq" id="WP_377092700.1">
    <property type="nucleotide sequence ID" value="NZ_JBHSJM010000001.1"/>
</dbReference>
<sequence>MADKKVEFHIDTSANTQGVEAASASFDQLDQNLDQIVSEMQRLGTEFEQAVSEGDAEAAKERFVRLKIEAEKLKEVMVELGDEGAEGLGEMIDKLEEAEEQIEGLAQEAKQADDAAQEFVEAASAASREAAEQADATLRAADAAVEYERSVERRADLEKAWADQMGRSNSALDLQQRKLEQQASATREYITAKAELLKAQIDNNETDPAVAAEQKALIDEMLQRRLAGIDQALAESTLKINEKRRGVLGRADDQKLAELNRASGLDGLILGDEDRAAKEARLAELNAEVSRTNAELVKAEEALSSARRNNDRREAAEALRAAQKAAEAAQANRGSTEARTIENQLERDTAARGDFANRSEYENYVEKLRSDIAAGRAELQQLRDEAGLQESQLTSNQIVEEIRQQTASEREKTRRRGVVQLELNTARSKRDGLGNEISGKAEAVEVGNKAGQKIVDEIAKAFEDGAVSAAEQPALSAAVSKLMGSSAARDDAALQMLQSLIRQWQNTEKKLQSLELKVKNSR</sequence>